<keyword evidence="10" id="KW-0614">Plasmid</keyword>
<feature type="transmembrane region" description="Helical" evidence="8">
    <location>
        <begin position="443"/>
        <end position="463"/>
    </location>
</feature>
<evidence type="ECO:0000256" key="7">
    <source>
        <dbReference type="ARBA" id="ARBA00023251"/>
    </source>
</evidence>
<dbReference type="InterPro" id="IPR020846">
    <property type="entry name" value="MFS_dom"/>
</dbReference>
<evidence type="ECO:0000259" key="9">
    <source>
        <dbReference type="PROSITE" id="PS50850"/>
    </source>
</evidence>
<feature type="transmembrane region" description="Helical" evidence="8">
    <location>
        <begin position="284"/>
        <end position="309"/>
    </location>
</feature>
<geneLocation type="plasmid" evidence="10 11">
    <name>unnamed1</name>
</geneLocation>
<feature type="transmembrane region" description="Helical" evidence="8">
    <location>
        <begin position="381"/>
        <end position="398"/>
    </location>
</feature>
<feature type="transmembrane region" description="Helical" evidence="8">
    <location>
        <begin position="410"/>
        <end position="437"/>
    </location>
</feature>
<dbReference type="InterPro" id="IPR005829">
    <property type="entry name" value="Sugar_transporter_CS"/>
</dbReference>
<feature type="transmembrane region" description="Helical" evidence="8">
    <location>
        <begin position="181"/>
        <end position="199"/>
    </location>
</feature>
<gene>
    <name evidence="10" type="ORF">P8A18_34085</name>
</gene>
<evidence type="ECO:0000313" key="10">
    <source>
        <dbReference type="EMBL" id="WLQ38548.1"/>
    </source>
</evidence>
<keyword evidence="11" id="KW-1185">Reference proteome</keyword>
<dbReference type="PROSITE" id="PS50850">
    <property type="entry name" value="MFS"/>
    <property type="match status" value="1"/>
</dbReference>
<name>A0ABY9HX59_9ACTN</name>
<feature type="transmembrane region" description="Helical" evidence="8">
    <location>
        <begin position="120"/>
        <end position="139"/>
    </location>
</feature>
<evidence type="ECO:0000256" key="3">
    <source>
        <dbReference type="ARBA" id="ARBA00022475"/>
    </source>
</evidence>
<evidence type="ECO:0000256" key="4">
    <source>
        <dbReference type="ARBA" id="ARBA00022692"/>
    </source>
</evidence>
<feature type="transmembrane region" description="Helical" evidence="8">
    <location>
        <begin position="220"/>
        <end position="240"/>
    </location>
</feature>
<dbReference type="Gene3D" id="1.20.1720.10">
    <property type="entry name" value="Multidrug resistance protein D"/>
    <property type="match status" value="1"/>
</dbReference>
<feature type="transmembrane region" description="Helical" evidence="8">
    <location>
        <begin position="321"/>
        <end position="338"/>
    </location>
</feature>
<evidence type="ECO:0000313" key="11">
    <source>
        <dbReference type="Proteomes" id="UP001239522"/>
    </source>
</evidence>
<dbReference type="Pfam" id="PF07690">
    <property type="entry name" value="MFS_1"/>
    <property type="match status" value="1"/>
</dbReference>
<keyword evidence="4 8" id="KW-0812">Transmembrane</keyword>
<keyword evidence="3" id="KW-1003">Cell membrane</keyword>
<keyword evidence="6 8" id="KW-0472">Membrane</keyword>
<feature type="transmembrane region" description="Helical" evidence="8">
    <location>
        <begin position="61"/>
        <end position="79"/>
    </location>
</feature>
<dbReference type="InterPro" id="IPR036259">
    <property type="entry name" value="MFS_trans_sf"/>
</dbReference>
<dbReference type="PANTHER" id="PTHR42718:SF46">
    <property type="entry name" value="BLR6921 PROTEIN"/>
    <property type="match status" value="1"/>
</dbReference>
<dbReference type="SUPFAM" id="SSF103473">
    <property type="entry name" value="MFS general substrate transporter"/>
    <property type="match status" value="1"/>
</dbReference>
<evidence type="ECO:0000256" key="8">
    <source>
        <dbReference type="SAM" id="Phobius"/>
    </source>
</evidence>
<evidence type="ECO:0000256" key="5">
    <source>
        <dbReference type="ARBA" id="ARBA00022989"/>
    </source>
</evidence>
<dbReference type="Gene3D" id="1.20.1250.20">
    <property type="entry name" value="MFS general substrate transporter like domains"/>
    <property type="match status" value="1"/>
</dbReference>
<evidence type="ECO:0000256" key="1">
    <source>
        <dbReference type="ARBA" id="ARBA00004651"/>
    </source>
</evidence>
<keyword evidence="5 8" id="KW-1133">Transmembrane helix</keyword>
<reference evidence="10 11" key="1">
    <citation type="submission" date="2023-03" db="EMBL/GenBank/DDBJ databases">
        <title>Isolation and description of six Streptomyces strains from soil environments, able to metabolize different microbial glucans.</title>
        <authorList>
            <person name="Widen T."/>
            <person name="Larsbrink J."/>
        </authorList>
    </citation>
    <scope>NUCLEOTIDE SEQUENCE [LARGE SCALE GENOMIC DNA]</scope>
    <source>
        <strain evidence="10 11">Mut1</strain>
        <plasmid evidence="10 11">unnamed1</plasmid>
    </source>
</reference>
<dbReference type="RefSeq" id="WP_306061675.1">
    <property type="nucleotide sequence ID" value="NZ_CP120998.1"/>
</dbReference>
<protein>
    <submittedName>
        <fullName evidence="10">MFS transporter</fullName>
    </submittedName>
</protein>
<dbReference type="InterPro" id="IPR011701">
    <property type="entry name" value="MFS"/>
</dbReference>
<evidence type="ECO:0000256" key="6">
    <source>
        <dbReference type="ARBA" id="ARBA00023136"/>
    </source>
</evidence>
<accession>A0ABY9HX59</accession>
<organism evidence="10 11">
    <name type="scientific">Streptomyces castrisilvae</name>
    <dbReference type="NCBI Taxonomy" id="3033811"/>
    <lineage>
        <taxon>Bacteria</taxon>
        <taxon>Bacillati</taxon>
        <taxon>Actinomycetota</taxon>
        <taxon>Actinomycetes</taxon>
        <taxon>Kitasatosporales</taxon>
        <taxon>Streptomycetaceae</taxon>
        <taxon>Streptomyces</taxon>
    </lineage>
</organism>
<feature type="transmembrane region" description="Helical" evidence="8">
    <location>
        <begin position="91"/>
        <end position="108"/>
    </location>
</feature>
<proteinExistence type="predicted"/>
<dbReference type="PROSITE" id="PS00216">
    <property type="entry name" value="SUGAR_TRANSPORT_1"/>
    <property type="match status" value="1"/>
</dbReference>
<feature type="transmembrane region" description="Helical" evidence="8">
    <location>
        <begin position="350"/>
        <end position="369"/>
    </location>
</feature>
<keyword evidence="2" id="KW-0813">Transport</keyword>
<dbReference type="PANTHER" id="PTHR42718">
    <property type="entry name" value="MAJOR FACILITATOR SUPERFAMILY MULTIDRUG TRANSPORTER MFSC"/>
    <property type="match status" value="1"/>
</dbReference>
<feature type="transmembrane region" description="Helical" evidence="8">
    <location>
        <begin position="246"/>
        <end position="264"/>
    </location>
</feature>
<dbReference type="EMBL" id="CP120998">
    <property type="protein sequence ID" value="WLQ38548.1"/>
    <property type="molecule type" value="Genomic_DNA"/>
</dbReference>
<evidence type="ECO:0000256" key="2">
    <source>
        <dbReference type="ARBA" id="ARBA00022448"/>
    </source>
</evidence>
<sequence length="477" mass="48933">MTRTQDSFGSPPAAGERWSPRLWGLLFVLAGNMLIDALEVSAMIVAMPAAGKALGLSLTGAQWLITGFAVGFGGLILFGGRLVELLGRRRVYLWALLGFAAASLAGGLTDEPAVLVATRILKGFFAALTAPTGLAIIASEFPAGRSRERAVSVYTLFGGSGFAAGLVLSGLLTAVSWRWTVAFPAPIVLVLFAFAVRLIPRGPAPSAPPPGTPRHFDVPGALALTGALVCLVQGIVSVPAHGWLDARAAGPLTLAVVLGALLVAAERTAPRPLIQGRLLRNRTLLRSMAGAAALNGVNLGLLLILTARLQTGLGWSPPRTALALLPASVPLAVTALLSRKLIARYGTARLITLGALGPVLGAALCLRHPVPERYVTDVLPALLLVGAGFVLAFAALNTQATSRLAAVDRAAAIGLYQSAVQVAAVVVPALAAALAVGRSDDRAAFLLVTAVAVAGLLAGLSGLRDGRARVEKPSRGE</sequence>
<feature type="transmembrane region" description="Helical" evidence="8">
    <location>
        <begin position="22"/>
        <end position="49"/>
    </location>
</feature>
<dbReference type="Proteomes" id="UP001239522">
    <property type="component" value="Plasmid unnamed1"/>
</dbReference>
<comment type="subcellular location">
    <subcellularLocation>
        <location evidence="1">Cell membrane</location>
        <topology evidence="1">Multi-pass membrane protein</topology>
    </subcellularLocation>
</comment>
<keyword evidence="7" id="KW-0046">Antibiotic resistance</keyword>
<feature type="domain" description="Major facilitator superfamily (MFS) profile" evidence="9">
    <location>
        <begin position="25"/>
        <end position="467"/>
    </location>
</feature>
<feature type="transmembrane region" description="Helical" evidence="8">
    <location>
        <begin position="151"/>
        <end position="175"/>
    </location>
</feature>